<name>A0A0E9XJ01_ANGAN</name>
<protein>
    <submittedName>
        <fullName evidence="1">Uncharacterized protein</fullName>
    </submittedName>
</protein>
<dbReference type="AlphaFoldDB" id="A0A0E9XJ01"/>
<reference evidence="1" key="2">
    <citation type="journal article" date="2015" name="Fish Shellfish Immunol.">
        <title>Early steps in the European eel (Anguilla anguilla)-Vibrio vulnificus interaction in the gills: Role of the RtxA13 toxin.</title>
        <authorList>
            <person name="Callol A."/>
            <person name="Pajuelo D."/>
            <person name="Ebbesson L."/>
            <person name="Teles M."/>
            <person name="MacKenzie S."/>
            <person name="Amaro C."/>
        </authorList>
    </citation>
    <scope>NUCLEOTIDE SEQUENCE</scope>
</reference>
<accession>A0A0E9XJ01</accession>
<reference evidence="1" key="1">
    <citation type="submission" date="2014-11" db="EMBL/GenBank/DDBJ databases">
        <authorList>
            <person name="Amaro Gonzalez C."/>
        </authorList>
    </citation>
    <scope>NUCLEOTIDE SEQUENCE</scope>
</reference>
<organism evidence="1">
    <name type="scientific">Anguilla anguilla</name>
    <name type="common">European freshwater eel</name>
    <name type="synonym">Muraena anguilla</name>
    <dbReference type="NCBI Taxonomy" id="7936"/>
    <lineage>
        <taxon>Eukaryota</taxon>
        <taxon>Metazoa</taxon>
        <taxon>Chordata</taxon>
        <taxon>Craniata</taxon>
        <taxon>Vertebrata</taxon>
        <taxon>Euteleostomi</taxon>
        <taxon>Actinopterygii</taxon>
        <taxon>Neopterygii</taxon>
        <taxon>Teleostei</taxon>
        <taxon>Anguilliformes</taxon>
        <taxon>Anguillidae</taxon>
        <taxon>Anguilla</taxon>
    </lineage>
</organism>
<dbReference type="EMBL" id="GBXM01006176">
    <property type="protein sequence ID" value="JAI02402.1"/>
    <property type="molecule type" value="Transcribed_RNA"/>
</dbReference>
<evidence type="ECO:0000313" key="1">
    <source>
        <dbReference type="EMBL" id="JAI02402.1"/>
    </source>
</evidence>
<proteinExistence type="predicted"/>
<sequence length="45" mass="5292">MQRLICCVHTHTQHTLCRSTLYLHTHLKIKALSEKVVCFLCMFTC</sequence>